<name>A0A9D4B5I6_DREPO</name>
<accession>A0A9D4B5I6</accession>
<reference evidence="1" key="1">
    <citation type="journal article" date="2019" name="bioRxiv">
        <title>The Genome of the Zebra Mussel, Dreissena polymorpha: A Resource for Invasive Species Research.</title>
        <authorList>
            <person name="McCartney M.A."/>
            <person name="Auch B."/>
            <person name="Kono T."/>
            <person name="Mallez S."/>
            <person name="Zhang Y."/>
            <person name="Obille A."/>
            <person name="Becker A."/>
            <person name="Abrahante J.E."/>
            <person name="Garbe J."/>
            <person name="Badalamenti J.P."/>
            <person name="Herman A."/>
            <person name="Mangelson H."/>
            <person name="Liachko I."/>
            <person name="Sullivan S."/>
            <person name="Sone E.D."/>
            <person name="Koren S."/>
            <person name="Silverstein K.A.T."/>
            <person name="Beckman K.B."/>
            <person name="Gohl D.M."/>
        </authorList>
    </citation>
    <scope>NUCLEOTIDE SEQUENCE</scope>
    <source>
        <strain evidence="1">Duluth1</strain>
        <tissue evidence="1">Whole animal</tissue>
    </source>
</reference>
<protein>
    <submittedName>
        <fullName evidence="1">Uncharacterized protein</fullName>
    </submittedName>
</protein>
<reference evidence="1" key="2">
    <citation type="submission" date="2020-11" db="EMBL/GenBank/DDBJ databases">
        <authorList>
            <person name="McCartney M.A."/>
            <person name="Auch B."/>
            <person name="Kono T."/>
            <person name="Mallez S."/>
            <person name="Becker A."/>
            <person name="Gohl D.M."/>
            <person name="Silverstein K.A.T."/>
            <person name="Koren S."/>
            <person name="Bechman K.B."/>
            <person name="Herman A."/>
            <person name="Abrahante J.E."/>
            <person name="Garbe J."/>
        </authorList>
    </citation>
    <scope>NUCLEOTIDE SEQUENCE</scope>
    <source>
        <strain evidence="1">Duluth1</strain>
        <tissue evidence="1">Whole animal</tissue>
    </source>
</reference>
<evidence type="ECO:0000313" key="2">
    <source>
        <dbReference type="Proteomes" id="UP000828390"/>
    </source>
</evidence>
<proteinExistence type="predicted"/>
<organism evidence="1 2">
    <name type="scientific">Dreissena polymorpha</name>
    <name type="common">Zebra mussel</name>
    <name type="synonym">Mytilus polymorpha</name>
    <dbReference type="NCBI Taxonomy" id="45954"/>
    <lineage>
        <taxon>Eukaryota</taxon>
        <taxon>Metazoa</taxon>
        <taxon>Spiralia</taxon>
        <taxon>Lophotrochozoa</taxon>
        <taxon>Mollusca</taxon>
        <taxon>Bivalvia</taxon>
        <taxon>Autobranchia</taxon>
        <taxon>Heteroconchia</taxon>
        <taxon>Euheterodonta</taxon>
        <taxon>Imparidentia</taxon>
        <taxon>Neoheterodontei</taxon>
        <taxon>Myida</taxon>
        <taxon>Dreissenoidea</taxon>
        <taxon>Dreissenidae</taxon>
        <taxon>Dreissena</taxon>
    </lineage>
</organism>
<gene>
    <name evidence="1" type="ORF">DPMN_192264</name>
</gene>
<dbReference type="EMBL" id="JAIWYP010000083">
    <property type="protein sequence ID" value="KAH3690022.1"/>
    <property type="molecule type" value="Genomic_DNA"/>
</dbReference>
<keyword evidence="2" id="KW-1185">Reference proteome</keyword>
<sequence length="89" mass="10201">MVTVKFTLIRRSFGKNVHHRIACQKREQKGDYLMYGLKIPGFTLHMLADMRGTGVVKPRPLLDQEKLDLFRGKTIQGTGYCILKVHTAK</sequence>
<evidence type="ECO:0000313" key="1">
    <source>
        <dbReference type="EMBL" id="KAH3690022.1"/>
    </source>
</evidence>
<dbReference type="AlphaFoldDB" id="A0A9D4B5I6"/>
<dbReference type="Proteomes" id="UP000828390">
    <property type="component" value="Unassembled WGS sequence"/>
</dbReference>
<comment type="caution">
    <text evidence="1">The sequence shown here is derived from an EMBL/GenBank/DDBJ whole genome shotgun (WGS) entry which is preliminary data.</text>
</comment>